<evidence type="ECO:0000313" key="1">
    <source>
        <dbReference type="EMBL" id="KAJ3806538.1"/>
    </source>
</evidence>
<proteinExistence type="predicted"/>
<accession>A0ACC1TPM7</accession>
<comment type="caution">
    <text evidence="1">The sequence shown here is derived from an EMBL/GenBank/DDBJ whole genome shotgun (WGS) entry which is preliminary data.</text>
</comment>
<dbReference type="EMBL" id="MU795411">
    <property type="protein sequence ID" value="KAJ3806538.1"/>
    <property type="molecule type" value="Genomic_DNA"/>
</dbReference>
<organism evidence="1 2">
    <name type="scientific">Lentinula aff. lateritia</name>
    <dbReference type="NCBI Taxonomy" id="2804960"/>
    <lineage>
        <taxon>Eukaryota</taxon>
        <taxon>Fungi</taxon>
        <taxon>Dikarya</taxon>
        <taxon>Basidiomycota</taxon>
        <taxon>Agaricomycotina</taxon>
        <taxon>Agaricomycetes</taxon>
        <taxon>Agaricomycetidae</taxon>
        <taxon>Agaricales</taxon>
        <taxon>Marasmiineae</taxon>
        <taxon>Omphalotaceae</taxon>
        <taxon>Lentinula</taxon>
    </lineage>
</organism>
<name>A0ACC1TPM7_9AGAR</name>
<sequence>EDWVRIISHDGYTFLLKRKVANMSGTIKNSLDETGKSQPFILLSSKSPTYFLLVGGFAEAGTRTYRSQERGIIVQKMIEYMSFKAYYSKVGPKEEIPVNELIERLLPEIALELLLAADYQESNAFTIFHCVGSSDITCFKCNGNKQLDFELAQL</sequence>
<dbReference type="Proteomes" id="UP001163835">
    <property type="component" value="Unassembled WGS sequence"/>
</dbReference>
<feature type="non-terminal residue" evidence="1">
    <location>
        <position position="1"/>
    </location>
</feature>
<keyword evidence="2" id="KW-1185">Reference proteome</keyword>
<reference evidence="1" key="1">
    <citation type="submission" date="2022-09" db="EMBL/GenBank/DDBJ databases">
        <title>A Global Phylogenomic Analysis of the Shiitake Genus Lentinula.</title>
        <authorList>
            <consortium name="DOE Joint Genome Institute"/>
            <person name="Sierra-Patev S."/>
            <person name="Min B."/>
            <person name="Naranjo-Ortiz M."/>
            <person name="Looney B."/>
            <person name="Konkel Z."/>
            <person name="Slot J.C."/>
            <person name="Sakamoto Y."/>
            <person name="Steenwyk J.L."/>
            <person name="Rokas A."/>
            <person name="Carro J."/>
            <person name="Camarero S."/>
            <person name="Ferreira P."/>
            <person name="Molpeceres G."/>
            <person name="Ruiz-Duenas F.J."/>
            <person name="Serrano A."/>
            <person name="Henrissat B."/>
            <person name="Drula E."/>
            <person name="Hughes K.W."/>
            <person name="Mata J.L."/>
            <person name="Ishikawa N.K."/>
            <person name="Vargas-Isla R."/>
            <person name="Ushijima S."/>
            <person name="Smith C.A."/>
            <person name="Ahrendt S."/>
            <person name="Andreopoulos W."/>
            <person name="He G."/>
            <person name="Labutti K."/>
            <person name="Lipzen A."/>
            <person name="Ng V."/>
            <person name="Riley R."/>
            <person name="Sandor L."/>
            <person name="Barry K."/>
            <person name="Martinez A.T."/>
            <person name="Xiao Y."/>
            <person name="Gibbons J.G."/>
            <person name="Terashima K."/>
            <person name="Grigoriev I.V."/>
            <person name="Hibbett D.S."/>
        </authorList>
    </citation>
    <scope>NUCLEOTIDE SEQUENCE</scope>
    <source>
        <strain evidence="1">TMI1499</strain>
    </source>
</reference>
<protein>
    <submittedName>
        <fullName evidence="1">Uncharacterized protein</fullName>
    </submittedName>
</protein>
<evidence type="ECO:0000313" key="2">
    <source>
        <dbReference type="Proteomes" id="UP001163835"/>
    </source>
</evidence>
<gene>
    <name evidence="1" type="ORF">F5876DRAFT_49866</name>
</gene>